<dbReference type="PANTHER" id="PTHR13230">
    <property type="entry name" value="GENERAL TRANSCRIPTION FACTOR IIIC, POLYPEPTIDE 5"/>
    <property type="match status" value="1"/>
</dbReference>
<proteinExistence type="predicted"/>
<evidence type="ECO:0000259" key="2">
    <source>
        <dbReference type="Pfam" id="PF09734"/>
    </source>
</evidence>
<protein>
    <submittedName>
        <fullName evidence="3">Putative general transcription factor IIIC polypeptide 5</fullName>
    </submittedName>
</protein>
<dbReference type="GO" id="GO:0006384">
    <property type="term" value="P:transcription initiation at RNA polymerase III promoter"/>
    <property type="evidence" value="ECO:0007669"/>
    <property type="project" value="InterPro"/>
</dbReference>
<dbReference type="InterPro" id="IPR040454">
    <property type="entry name" value="TF_IIIC_Tfc1/Sfc1"/>
</dbReference>
<sequence>MSVMYKFAGAANFQYLPMKRVDTEDGSSKYEPLIDQLKLRGIVPTSWLKEPADLFLPPPIFSRIDQPIGYNFLQKNTEAQITSESDSKKIIGHGRKRRFHHTHFATYEDADIPTEPYESHRETVMKIYKKQVFEALKCSIWRIAIVFLKHQMLLVCEHQMLLVCEHFAEKYCLSFNERKTQFILFRKKPADKNATVVFNQTTIEEQPAVNHLGHTIYNQAKKTDIDRILGSYYKQYNLFRSKFGSIPSVVQAKLLHTYCSSFYGSVLIPLSHTIRLQVFKWNSPNLTDSFCEKHMFVARFAKFALSAIQIKCDTLSFIVRLLMSIKCTFSSNIKGTRLIDYGFSNRFLALEFCKLDNRSAKPKRNTALLQLTRSMIIMKIFDEKRPIWSKNALTFHLDWSKEQFKRVLPCVAYYWLTGPWRSMWCKFGYDPRKDPGAKIYQTLDFRMRARAHWDLKQIKPKRSTYFYNLPNTRRKKQHYYFLIPIIENGNFFASEYNKDGAGTPKRNIRIYIFNPGVLPIYRQMFYQALDINMPEAQEIIHSNDGQETNCTEISGWMVPNAPQKIREMMSKTLEDVMEMGDSDKYLRRTRDASIGKGMVTVENAQNVDIENLIVREEQSGPSEENSQDVPSTSFGVS</sequence>
<dbReference type="InterPro" id="IPR019136">
    <property type="entry name" value="TF_IIIC_su-5_HTH"/>
</dbReference>
<feature type="compositionally biased region" description="Polar residues" evidence="1">
    <location>
        <begin position="619"/>
        <end position="637"/>
    </location>
</feature>
<dbReference type="GO" id="GO:0001003">
    <property type="term" value="F:RNA polymerase III type 2 promoter sequence-specific DNA binding"/>
    <property type="evidence" value="ECO:0007669"/>
    <property type="project" value="TreeGrafter"/>
</dbReference>
<feature type="non-terminal residue" evidence="3">
    <location>
        <position position="1"/>
    </location>
</feature>
<dbReference type="Pfam" id="PF09734">
    <property type="entry name" value="Tau95"/>
    <property type="match status" value="2"/>
</dbReference>
<feature type="region of interest" description="Disordered" evidence="1">
    <location>
        <begin position="616"/>
        <end position="637"/>
    </location>
</feature>
<feature type="domain" description="Transcription factor IIIC subunit 5 HTH" evidence="2">
    <location>
        <begin position="55"/>
        <end position="126"/>
    </location>
</feature>
<gene>
    <name evidence="3" type="primary">gtf3cp5</name>
</gene>
<evidence type="ECO:0000256" key="1">
    <source>
        <dbReference type="SAM" id="MobiDB-lite"/>
    </source>
</evidence>
<accession>Q2WBW0</accession>
<dbReference type="AlphaFoldDB" id="Q2WBW0"/>
<name>Q2WBW0_PLADU</name>
<dbReference type="EMBL" id="AM114792">
    <property type="protein sequence ID" value="CAJ38816.1"/>
    <property type="molecule type" value="Genomic_DNA"/>
</dbReference>
<feature type="domain" description="Transcription factor IIIC subunit 5 HTH" evidence="2">
    <location>
        <begin position="376"/>
        <end position="446"/>
    </location>
</feature>
<dbReference type="GO" id="GO:0001002">
    <property type="term" value="F:RNA polymerase III type 1 promoter sequence-specific DNA binding"/>
    <property type="evidence" value="ECO:0007669"/>
    <property type="project" value="TreeGrafter"/>
</dbReference>
<organism evidence="3">
    <name type="scientific">Platynereis dumerilii</name>
    <name type="common">Dumeril's clam worm</name>
    <dbReference type="NCBI Taxonomy" id="6359"/>
    <lineage>
        <taxon>Eukaryota</taxon>
        <taxon>Metazoa</taxon>
        <taxon>Spiralia</taxon>
        <taxon>Lophotrochozoa</taxon>
        <taxon>Annelida</taxon>
        <taxon>Polychaeta</taxon>
        <taxon>Errantia</taxon>
        <taxon>Phyllodocida</taxon>
        <taxon>Nereididae</taxon>
        <taxon>Platynereis</taxon>
    </lineage>
</organism>
<evidence type="ECO:0000313" key="3">
    <source>
        <dbReference type="EMBL" id="CAJ38816.1"/>
    </source>
</evidence>
<dbReference type="PANTHER" id="PTHR13230:SF5">
    <property type="entry name" value="GENERAL TRANSCRIPTION FACTOR 3C POLYPEPTIDE 5"/>
    <property type="match status" value="1"/>
</dbReference>
<reference evidence="3" key="1">
    <citation type="journal article" date="2005" name="Science">
        <title>Vertebrate-type intron-rich genes in the marine annelid Platynereis dumerilii.</title>
        <authorList>
            <person name="Raible F."/>
            <person name="Tessmar-Raible K."/>
            <person name="Osoegawa K."/>
            <person name="Wincker P."/>
            <person name="Jubin C."/>
            <person name="Balavoine G."/>
            <person name="Ferrier D."/>
            <person name="Benes V."/>
            <person name="de Jong P."/>
            <person name="Weissenbach J."/>
            <person name="Bork P."/>
            <person name="Arendt D."/>
        </authorList>
    </citation>
    <scope>NUCLEOTIDE SEQUENCE</scope>
</reference>
<dbReference type="GO" id="GO:0000127">
    <property type="term" value="C:transcription factor TFIIIC complex"/>
    <property type="evidence" value="ECO:0007669"/>
    <property type="project" value="InterPro"/>
</dbReference>